<evidence type="ECO:0000256" key="7">
    <source>
        <dbReference type="ARBA" id="ARBA00039058"/>
    </source>
</evidence>
<keyword evidence="4" id="KW-0443">Lipid metabolism</keyword>
<accession>A0A9X2B5W5</accession>
<evidence type="ECO:0000256" key="1">
    <source>
        <dbReference type="ARBA" id="ARBA00005189"/>
    </source>
</evidence>
<evidence type="ECO:0000256" key="10">
    <source>
        <dbReference type="ARBA" id="ARBA00047785"/>
    </source>
</evidence>
<keyword evidence="2" id="KW-0444">Lipid biosynthesis</keyword>
<evidence type="ECO:0000256" key="9">
    <source>
        <dbReference type="ARBA" id="ARBA00045724"/>
    </source>
</evidence>
<comment type="catalytic activity">
    <reaction evidence="10">
        <text>a (3R)-hydroxyacyl-[ACP] + L-ornithine = a lyso-ornithine lipid + holo-[ACP] + H(+)</text>
        <dbReference type="Rhea" id="RHEA:20633"/>
        <dbReference type="Rhea" id="RHEA-COMP:9685"/>
        <dbReference type="Rhea" id="RHEA-COMP:9945"/>
        <dbReference type="ChEBI" id="CHEBI:15378"/>
        <dbReference type="ChEBI" id="CHEBI:46911"/>
        <dbReference type="ChEBI" id="CHEBI:64479"/>
        <dbReference type="ChEBI" id="CHEBI:78827"/>
        <dbReference type="ChEBI" id="CHEBI:138482"/>
        <dbReference type="EC" id="2.3.2.30"/>
    </reaction>
    <physiologicalReaction direction="left-to-right" evidence="10">
        <dbReference type="Rhea" id="RHEA:20634"/>
    </physiologicalReaction>
</comment>
<keyword evidence="3" id="KW-0808">Transferase</keyword>
<evidence type="ECO:0000256" key="3">
    <source>
        <dbReference type="ARBA" id="ARBA00022679"/>
    </source>
</evidence>
<keyword evidence="12" id="KW-1185">Reference proteome</keyword>
<evidence type="ECO:0000313" key="11">
    <source>
        <dbReference type="EMBL" id="MCJ8146226.1"/>
    </source>
</evidence>
<dbReference type="Gene3D" id="3.40.630.30">
    <property type="match status" value="1"/>
</dbReference>
<proteinExistence type="inferred from homology"/>
<comment type="function">
    <text evidence="9">Catalyzes the first step in the biosynthesis of ornithine lipids, which are phosphorus-free membrane lipids. Catalyzes the 3-hydroxyacyl-acyl carrier protein-dependent acylation of ornithine to form lyso-ornithine lipid (LOL).</text>
</comment>
<dbReference type="EC" id="2.3.2.30" evidence="7"/>
<comment type="pathway">
    <text evidence="1">Lipid metabolism.</text>
</comment>
<organism evidence="11 12">
    <name type="scientific">Acinetobacter sedimenti</name>
    <dbReference type="NCBI Taxonomy" id="2919922"/>
    <lineage>
        <taxon>Bacteria</taxon>
        <taxon>Pseudomonadati</taxon>
        <taxon>Pseudomonadota</taxon>
        <taxon>Gammaproteobacteria</taxon>
        <taxon>Moraxellales</taxon>
        <taxon>Moraxellaceae</taxon>
        <taxon>Acinetobacter</taxon>
    </lineage>
</organism>
<dbReference type="PANTHER" id="PTHR37323">
    <property type="entry name" value="GCN5-RELATED N-ACETYLTRANSFERASE"/>
    <property type="match status" value="1"/>
</dbReference>
<dbReference type="GO" id="GO:0043810">
    <property type="term" value="F:ornithine-acyl [acyl carrier protein] N-acyltransferase activity"/>
    <property type="evidence" value="ECO:0007669"/>
    <property type="project" value="UniProtKB-EC"/>
</dbReference>
<dbReference type="Proteomes" id="UP001139701">
    <property type="component" value="Unassembled WGS sequence"/>
</dbReference>
<evidence type="ECO:0000313" key="12">
    <source>
        <dbReference type="Proteomes" id="UP001139701"/>
    </source>
</evidence>
<dbReference type="InterPro" id="IPR016181">
    <property type="entry name" value="Acyl_CoA_acyltransferase"/>
</dbReference>
<dbReference type="AlphaFoldDB" id="A0A9X2B5W5"/>
<evidence type="ECO:0000256" key="2">
    <source>
        <dbReference type="ARBA" id="ARBA00022516"/>
    </source>
</evidence>
<evidence type="ECO:0000256" key="5">
    <source>
        <dbReference type="ARBA" id="ARBA00023315"/>
    </source>
</evidence>
<keyword evidence="5" id="KW-0012">Acyltransferase</keyword>
<dbReference type="EMBL" id="JAKUML010000006">
    <property type="protein sequence ID" value="MCJ8146226.1"/>
    <property type="molecule type" value="Genomic_DNA"/>
</dbReference>
<evidence type="ECO:0000256" key="6">
    <source>
        <dbReference type="ARBA" id="ARBA00038095"/>
    </source>
</evidence>
<evidence type="ECO:0000256" key="4">
    <source>
        <dbReference type="ARBA" id="ARBA00023098"/>
    </source>
</evidence>
<evidence type="ECO:0000256" key="8">
    <source>
        <dbReference type="ARBA" id="ARBA00039866"/>
    </source>
</evidence>
<comment type="similarity">
    <text evidence="6">Belongs to the acetyltransferase family. OlsB subfamily.</text>
</comment>
<dbReference type="InterPro" id="IPR052351">
    <property type="entry name" value="Ornithine_N-alpha-AT"/>
</dbReference>
<dbReference type="Pfam" id="PF13444">
    <property type="entry name" value="Acetyltransf_5"/>
    <property type="match status" value="1"/>
</dbReference>
<protein>
    <recommendedName>
        <fullName evidence="8">L-ornithine N(alpha)-acyltransferase</fullName>
        <ecNumber evidence="7">2.3.2.30</ecNumber>
    </recommendedName>
</protein>
<dbReference type="PANTHER" id="PTHR37323:SF1">
    <property type="entry name" value="L-ORNITHINE N(ALPHA)-ACYLTRANSFERASE"/>
    <property type="match status" value="1"/>
</dbReference>
<reference evidence="11" key="1">
    <citation type="submission" date="2022-02" db="EMBL/GenBank/DDBJ databases">
        <title>Acinetobacter A3.8 sp. nov., isolated from Sediment (Zhairuo Island).</title>
        <authorList>
            <person name="Zheng K."/>
        </authorList>
    </citation>
    <scope>NUCLEOTIDE SEQUENCE</scope>
    <source>
        <strain evidence="11">A3.8</strain>
    </source>
</reference>
<comment type="caution">
    <text evidence="11">The sequence shown here is derived from an EMBL/GenBank/DDBJ whole genome shotgun (WGS) entry which is preliminary data.</text>
</comment>
<dbReference type="RefSeq" id="WP_241570921.1">
    <property type="nucleotide sequence ID" value="NZ_JAKUML010000006.1"/>
</dbReference>
<sequence>MLEKLNQFRPMLPSPKQFPFAKNLPLPKGNPLSNFPLANKLPLNKNKNQQTQFRFEWVDDLKQLREVQQFRAAQFSDQFGISFEQEIDQDIYDFGCEHAVLREKWSGEIVAYTRLKLFQGHEVGHSYSAQEFNVIPHLAHCSNIVEVGRTCVHPRFRSGKALSMLWLNLAPKVLWSMRAKYLMGCVSIRLEGNLARAYHTHQLLQNLSPEQSIDIQALNAFTPQMPSFSLPHEERIPKLFDVYLNMQAKLSKQAFYDEVFNCLDYFVYLEMNEAAKSFVMNKMIQR</sequence>
<dbReference type="SUPFAM" id="SSF55729">
    <property type="entry name" value="Acyl-CoA N-acyltransferases (Nat)"/>
    <property type="match status" value="1"/>
</dbReference>
<dbReference type="GO" id="GO:0006629">
    <property type="term" value="P:lipid metabolic process"/>
    <property type="evidence" value="ECO:0007669"/>
    <property type="project" value="UniProtKB-KW"/>
</dbReference>
<name>A0A9X2B5W5_9GAMM</name>
<gene>
    <name evidence="11" type="ORF">MKI79_04790</name>
</gene>